<dbReference type="KEGG" id="aalg:AREALGSMS7_00443"/>
<evidence type="ECO:0000313" key="3">
    <source>
        <dbReference type="Proteomes" id="UP000204551"/>
    </source>
</evidence>
<name>A0A221URW3_9FLAO</name>
<organism evidence="2 3">
    <name type="scientific">Arenibacter algicola</name>
    <dbReference type="NCBI Taxonomy" id="616991"/>
    <lineage>
        <taxon>Bacteria</taxon>
        <taxon>Pseudomonadati</taxon>
        <taxon>Bacteroidota</taxon>
        <taxon>Flavobacteriia</taxon>
        <taxon>Flavobacteriales</taxon>
        <taxon>Flavobacteriaceae</taxon>
        <taxon>Arenibacter</taxon>
    </lineage>
</organism>
<dbReference type="Proteomes" id="UP000204551">
    <property type="component" value="Chromosome"/>
</dbReference>
<dbReference type="STRING" id="616991.GCA_000733925_00613"/>
<dbReference type="InterPro" id="IPR002560">
    <property type="entry name" value="Transposase_DDE"/>
</dbReference>
<accession>A0A221URW3</accession>
<dbReference type="RefSeq" id="WP_093977069.1">
    <property type="nucleotide sequence ID" value="NZ_CP022515.1"/>
</dbReference>
<dbReference type="Pfam" id="PF01610">
    <property type="entry name" value="DDE_Tnp_ISL3"/>
    <property type="match status" value="1"/>
</dbReference>
<dbReference type="AlphaFoldDB" id="A0A221URW3"/>
<dbReference type="PANTHER" id="PTHR33498:SF1">
    <property type="entry name" value="TRANSPOSASE FOR INSERTION SEQUENCE ELEMENT IS1557"/>
    <property type="match status" value="1"/>
</dbReference>
<sequence>MVSTKANDCHTIGGFYGVNGKKLQRQFRDYLSEFKQWEERPHAKEWLIFPENIGPYLSIDETALSKGELYTIITNKKAKGKKGSIVAIFAGTKVGPIIEQLLKISAKKRARVKEITLDMANSMKTVAKQCFPKAIQVTDRFHVQKLALEALQDIRIKHRWDAIDRENQQIKQARAKNGTFVPKEFSNGDTRKQLLARSRYLLYKSPNNWTQNQSERSKILFAQYPDIKVAFDLVQGLRNIFNTATSIQTAYTKLAHWYKDVENTGFRAFNTIANTISLNYRSILNYFINRSTNASAESFNAKIKAFRAQFRGVKNVEFFLYRLTTIFA</sequence>
<dbReference type="PANTHER" id="PTHR33498">
    <property type="entry name" value="TRANSPOSASE FOR INSERTION SEQUENCE ELEMENT IS1557"/>
    <property type="match status" value="1"/>
</dbReference>
<dbReference type="InterPro" id="IPR047951">
    <property type="entry name" value="Transpos_ISL3"/>
</dbReference>
<proteinExistence type="predicted"/>
<dbReference type="EMBL" id="CP022515">
    <property type="protein sequence ID" value="ASO03938.1"/>
    <property type="molecule type" value="Genomic_DNA"/>
</dbReference>
<evidence type="ECO:0000259" key="1">
    <source>
        <dbReference type="Pfam" id="PF01610"/>
    </source>
</evidence>
<protein>
    <submittedName>
        <fullName evidence="2">Transposase</fullName>
    </submittedName>
</protein>
<evidence type="ECO:0000313" key="2">
    <source>
        <dbReference type="EMBL" id="ASO03938.1"/>
    </source>
</evidence>
<dbReference type="eggNOG" id="COG3464">
    <property type="taxonomic scope" value="Bacteria"/>
</dbReference>
<gene>
    <name evidence="2" type="ORF">AREALGSMS7_00443</name>
</gene>
<feature type="domain" description="Transposase IS204/IS1001/IS1096/IS1165 DDE" evidence="1">
    <location>
        <begin position="57"/>
        <end position="322"/>
    </location>
</feature>
<reference evidence="2 3" key="1">
    <citation type="submission" date="2017-07" db="EMBL/GenBank/DDBJ databases">
        <title>Genome Sequence of Arenibacter algicola Strain SMS7 Isolated from a culture of the Diatom Skeletonema marinoi.</title>
        <authorList>
            <person name="Topel M."/>
            <person name="Pinder M.I.M."/>
            <person name="Johansson O.N."/>
            <person name="Kourtchenko O."/>
            <person name="Godhe A."/>
            <person name="Clarke A.K."/>
        </authorList>
    </citation>
    <scope>NUCLEOTIDE SEQUENCE [LARGE SCALE GENOMIC DNA]</scope>
    <source>
        <strain evidence="2 3">SMS7</strain>
    </source>
</reference>